<protein>
    <recommendedName>
        <fullName evidence="13">RNA polymerase II subunit B1 CTD phosphatase RPAP2 homolog</fullName>
        <ecNumber evidence="13">3.1.3.16</ecNumber>
    </recommendedName>
</protein>
<sequence>MSAAPVMAAERERSASRPQARRRRRREGASVTVCPPTASGKSRAADSARGLERKAALQAALGKKRECETNALHIVEQLLEINVTEEFLLDCVKFITPVHYQDIVEERSIIKQCGYPVCQNKLENVPKQQYKISTSTNRVYDITERKCFCSNSCYKASKYLEAQIPKNPLWSREQERSSTCRILKEQRGSAGEEVIFQSSSFQVSDVDNLPFMEDQHASTSSTSSESNSSDSDHAFVSTILFGEKRNLKTTKQKLFKKQQRDRATKPKKMVPASKHLEMDHEVENTAHQLKKCHVNSTEISSPRLSQSVETEQLTLVPKEKCSVTSEKNLSPVTSLTEIKDNEKIVADKSFTTRGLSRKGAAALKMLIEKTKQSSHSNSGRCVSAAELSDVKSNALDLLRQTLSEWNTDETLRFLYGSNLKCTKIPTNWPSRTSCTTEQEELDEDDLDNLEVVEITNSNENAGNNKNGLPKGVQVGRPEGTARPLPNLEEIKQESEFLHLKVREFYKGQYVLPEDAESNCDENSQSINYVLGNEEENPVLPLLDFAAQHQIRKGIVLDRLNKVCKPSVLWSSEKECRRKINRLTNTNIIHKTPEWTLIAIVLLSVGMYY</sequence>
<evidence type="ECO:0000256" key="14">
    <source>
        <dbReference type="SAM" id="MobiDB-lite"/>
    </source>
</evidence>
<evidence type="ECO:0000256" key="1">
    <source>
        <dbReference type="ARBA" id="ARBA00004123"/>
    </source>
</evidence>
<comment type="subcellular location">
    <subcellularLocation>
        <location evidence="1 13">Nucleus</location>
    </subcellularLocation>
</comment>
<comment type="caution">
    <text evidence="16">The sequence shown here is derived from an EMBL/GenBank/DDBJ whole genome shotgun (WGS) entry which is preliminary data.</text>
</comment>
<evidence type="ECO:0000256" key="6">
    <source>
        <dbReference type="ARBA" id="ARBA00022833"/>
    </source>
</evidence>
<evidence type="ECO:0000256" key="5">
    <source>
        <dbReference type="ARBA" id="ARBA00022801"/>
    </source>
</evidence>
<dbReference type="InterPro" id="IPR038534">
    <property type="entry name" value="Rtr1/RPAP2_sf"/>
</dbReference>
<evidence type="ECO:0000256" key="4">
    <source>
        <dbReference type="ARBA" id="ARBA00022771"/>
    </source>
</evidence>
<dbReference type="InterPro" id="IPR007308">
    <property type="entry name" value="Rtr1/RPAP2_dom"/>
</dbReference>
<dbReference type="Pfam" id="PF04181">
    <property type="entry name" value="RPAP2_Rtr1"/>
    <property type="match status" value="1"/>
</dbReference>
<keyword evidence="3 13" id="KW-0479">Metal-binding</keyword>
<reference evidence="16 17" key="1">
    <citation type="journal article" date="2018" name="Nat. Ecol. Evol.">
        <title>Shark genomes provide insights into elasmobranch evolution and the origin of vertebrates.</title>
        <authorList>
            <person name="Hara Y"/>
            <person name="Yamaguchi K"/>
            <person name="Onimaru K"/>
            <person name="Kadota M"/>
            <person name="Koyanagi M"/>
            <person name="Keeley SD"/>
            <person name="Tatsumi K"/>
            <person name="Tanaka K"/>
            <person name="Motone F"/>
            <person name="Kageyama Y"/>
            <person name="Nozu R"/>
            <person name="Adachi N"/>
            <person name="Nishimura O"/>
            <person name="Nakagawa R"/>
            <person name="Tanegashima C"/>
            <person name="Kiyatake I"/>
            <person name="Matsumoto R"/>
            <person name="Murakumo K"/>
            <person name="Nishida K"/>
            <person name="Terakita A"/>
            <person name="Kuratani S"/>
            <person name="Sato K"/>
            <person name="Hyodo S Kuraku.S."/>
        </authorList>
    </citation>
    <scope>NUCLEOTIDE SEQUENCE [LARGE SCALE GENOMIC DNA]</scope>
</reference>
<evidence type="ECO:0000256" key="9">
    <source>
        <dbReference type="ARBA" id="ARBA00045547"/>
    </source>
</evidence>
<dbReference type="GO" id="GO:0043175">
    <property type="term" value="F:RNA polymerase core enzyme binding"/>
    <property type="evidence" value="ECO:0007669"/>
    <property type="project" value="UniProtKB-UniRule"/>
</dbReference>
<comment type="catalytic activity">
    <reaction evidence="11 13">
        <text>O-phospho-L-threonyl-[protein] + H2O = L-threonyl-[protein] + phosphate</text>
        <dbReference type="Rhea" id="RHEA:47004"/>
        <dbReference type="Rhea" id="RHEA-COMP:11060"/>
        <dbReference type="Rhea" id="RHEA-COMP:11605"/>
        <dbReference type="ChEBI" id="CHEBI:15377"/>
        <dbReference type="ChEBI" id="CHEBI:30013"/>
        <dbReference type="ChEBI" id="CHEBI:43474"/>
        <dbReference type="ChEBI" id="CHEBI:61977"/>
        <dbReference type="EC" id="3.1.3.16"/>
    </reaction>
</comment>
<keyword evidence="4 13" id="KW-0863">Zinc-finger</keyword>
<dbReference type="GO" id="GO:0005737">
    <property type="term" value="C:cytoplasm"/>
    <property type="evidence" value="ECO:0007669"/>
    <property type="project" value="TreeGrafter"/>
</dbReference>
<keyword evidence="8 13" id="KW-0539">Nucleus</keyword>
<keyword evidence="17" id="KW-1185">Reference proteome</keyword>
<feature type="region of interest" description="Disordered" evidence="14">
    <location>
        <begin position="252"/>
        <end position="271"/>
    </location>
</feature>
<dbReference type="EC" id="3.1.3.16" evidence="13"/>
<feature type="non-terminal residue" evidence="16">
    <location>
        <position position="608"/>
    </location>
</feature>
<organism evidence="16 17">
    <name type="scientific">Scyliorhinus torazame</name>
    <name type="common">Cloudy catshark</name>
    <name type="synonym">Catulus torazame</name>
    <dbReference type="NCBI Taxonomy" id="75743"/>
    <lineage>
        <taxon>Eukaryota</taxon>
        <taxon>Metazoa</taxon>
        <taxon>Chordata</taxon>
        <taxon>Craniata</taxon>
        <taxon>Vertebrata</taxon>
        <taxon>Chondrichthyes</taxon>
        <taxon>Elasmobranchii</taxon>
        <taxon>Galeomorphii</taxon>
        <taxon>Galeoidea</taxon>
        <taxon>Carcharhiniformes</taxon>
        <taxon>Scyliorhinidae</taxon>
        <taxon>Scyliorhinus</taxon>
    </lineage>
</organism>
<comment type="subunit">
    <text evidence="13">Associates with the RNA polymerase II complex.</text>
</comment>
<dbReference type="GO" id="GO:0008420">
    <property type="term" value="F:RNA polymerase II CTD heptapeptide repeat phosphatase activity"/>
    <property type="evidence" value="ECO:0007669"/>
    <property type="project" value="UniProtKB-UniRule"/>
</dbReference>
<evidence type="ECO:0000256" key="3">
    <source>
        <dbReference type="ARBA" id="ARBA00022723"/>
    </source>
</evidence>
<evidence type="ECO:0000256" key="8">
    <source>
        <dbReference type="ARBA" id="ARBA00023242"/>
    </source>
</evidence>
<proteinExistence type="inferred from homology"/>
<dbReference type="OMA" id="YPICQNK"/>
<evidence type="ECO:0000259" key="15">
    <source>
        <dbReference type="PROSITE" id="PS51479"/>
    </source>
</evidence>
<dbReference type="OrthoDB" id="2590500at2759"/>
<evidence type="ECO:0000256" key="12">
    <source>
        <dbReference type="PROSITE-ProRule" id="PRU00812"/>
    </source>
</evidence>
<dbReference type="GO" id="GO:0005634">
    <property type="term" value="C:nucleus"/>
    <property type="evidence" value="ECO:0007669"/>
    <property type="project" value="UniProtKB-SubCell"/>
</dbReference>
<comment type="function">
    <text evidence="9">Protein phosphatase that displays CTD phosphatase activity and regulates transcription of snRNA genes. Recognizes and binds phosphorylated 'Ser-7' of the C-terminal heptapeptide repeat domain (CTD) of the largest RNA polymerase II subunit POLR2A, and mediates dephosphorylation of 'Ser-5' of the CTD, thereby promoting transcription of snRNA genes. Downstream of EIF2AK3/PERK, dephosphorylates ERN1, a sensor for the endoplasmic reticulum unfolded protein response (UPR), to abort failed ER-stress adaptation and trigger apoptosis.</text>
</comment>
<evidence type="ECO:0000256" key="10">
    <source>
        <dbReference type="ARBA" id="ARBA00047761"/>
    </source>
</evidence>
<keyword evidence="6 13" id="KW-0862">Zinc</keyword>
<evidence type="ECO:0000313" key="17">
    <source>
        <dbReference type="Proteomes" id="UP000288216"/>
    </source>
</evidence>
<evidence type="ECO:0000256" key="7">
    <source>
        <dbReference type="ARBA" id="ARBA00022912"/>
    </source>
</evidence>
<dbReference type="Proteomes" id="UP000288216">
    <property type="component" value="Unassembled WGS sequence"/>
</dbReference>
<name>A0A401PQH9_SCYTO</name>
<dbReference type="InterPro" id="IPR039693">
    <property type="entry name" value="Rtr1/RPAP2"/>
</dbReference>
<feature type="region of interest" description="Disordered" evidence="14">
    <location>
        <begin position="458"/>
        <end position="483"/>
    </location>
</feature>
<dbReference type="STRING" id="75743.A0A401PQH9"/>
<accession>A0A401PQH9</accession>
<gene>
    <name evidence="16" type="ORF">scyTo_0017330</name>
</gene>
<keyword evidence="7 13" id="KW-0904">Protein phosphatase</keyword>
<feature type="domain" description="RTR1-type" evidence="15">
    <location>
        <begin position="90"/>
        <end position="173"/>
    </location>
</feature>
<evidence type="ECO:0000256" key="13">
    <source>
        <dbReference type="RuleBase" id="RU367080"/>
    </source>
</evidence>
<evidence type="ECO:0000256" key="2">
    <source>
        <dbReference type="ARBA" id="ARBA00005676"/>
    </source>
</evidence>
<keyword evidence="5 13" id="KW-0378">Hydrolase</keyword>
<dbReference type="PANTHER" id="PTHR14732">
    <property type="entry name" value="RNA POLYMERASE II SUBUNIT B1 CTD PHOSPHATASE RPAP2-RELATED"/>
    <property type="match status" value="1"/>
</dbReference>
<evidence type="ECO:0000313" key="16">
    <source>
        <dbReference type="EMBL" id="GCB75357.1"/>
    </source>
</evidence>
<dbReference type="GO" id="GO:0008270">
    <property type="term" value="F:zinc ion binding"/>
    <property type="evidence" value="ECO:0007669"/>
    <property type="project" value="UniProtKB-KW"/>
</dbReference>
<comment type="similarity">
    <text evidence="2 12 13">Belongs to the RPAP2 family.</text>
</comment>
<dbReference type="AlphaFoldDB" id="A0A401PQH9"/>
<comment type="catalytic activity">
    <reaction evidence="10 13">
        <text>O-phospho-L-seryl-[protein] + H2O = L-seryl-[protein] + phosphate</text>
        <dbReference type="Rhea" id="RHEA:20629"/>
        <dbReference type="Rhea" id="RHEA-COMP:9863"/>
        <dbReference type="Rhea" id="RHEA-COMP:11604"/>
        <dbReference type="ChEBI" id="CHEBI:15377"/>
        <dbReference type="ChEBI" id="CHEBI:29999"/>
        <dbReference type="ChEBI" id="CHEBI:43474"/>
        <dbReference type="ChEBI" id="CHEBI:83421"/>
        <dbReference type="EC" id="3.1.3.16"/>
    </reaction>
</comment>
<dbReference type="PROSITE" id="PS51479">
    <property type="entry name" value="ZF_RTR1"/>
    <property type="match status" value="1"/>
</dbReference>
<dbReference type="PANTHER" id="PTHR14732:SF0">
    <property type="entry name" value="RNA POLYMERASE II SUBUNIT B1 CTD PHOSPHATASE RPAP2-RELATED"/>
    <property type="match status" value="1"/>
</dbReference>
<evidence type="ECO:0000256" key="11">
    <source>
        <dbReference type="ARBA" id="ARBA00048336"/>
    </source>
</evidence>
<dbReference type="Gene3D" id="1.25.40.820">
    <property type="match status" value="1"/>
</dbReference>
<feature type="region of interest" description="Disordered" evidence="14">
    <location>
        <begin position="1"/>
        <end position="47"/>
    </location>
</feature>
<dbReference type="EMBL" id="BFAA01011175">
    <property type="protein sequence ID" value="GCB75357.1"/>
    <property type="molecule type" value="Genomic_DNA"/>
</dbReference>